<evidence type="ECO:0000313" key="1">
    <source>
        <dbReference type="EMBL" id="SIR89043.1"/>
    </source>
</evidence>
<accession>A0A1N7ELR7</accession>
<keyword evidence="2" id="KW-1185">Reference proteome</keyword>
<evidence type="ECO:0000313" key="2">
    <source>
        <dbReference type="Proteomes" id="UP000186914"/>
    </source>
</evidence>
<organism evidence="1 2">
    <name type="scientific">Haladaptatus litoreus</name>
    <dbReference type="NCBI Taxonomy" id="553468"/>
    <lineage>
        <taxon>Archaea</taxon>
        <taxon>Methanobacteriati</taxon>
        <taxon>Methanobacteriota</taxon>
        <taxon>Stenosarchaea group</taxon>
        <taxon>Halobacteria</taxon>
        <taxon>Halobacteriales</taxon>
        <taxon>Haladaptataceae</taxon>
        <taxon>Haladaptatus</taxon>
    </lineage>
</organism>
<name>A0A1N7ELR7_9EURY</name>
<gene>
    <name evidence="1" type="ORF">SAMN05421858_4384</name>
</gene>
<reference evidence="2" key="1">
    <citation type="submission" date="2017-01" db="EMBL/GenBank/DDBJ databases">
        <authorList>
            <person name="Varghese N."/>
            <person name="Submissions S."/>
        </authorList>
    </citation>
    <scope>NUCLEOTIDE SEQUENCE [LARGE SCALE GENOMIC DNA]</scope>
    <source>
        <strain evidence="2">CGMCC 1.7737</strain>
    </source>
</reference>
<dbReference type="AlphaFoldDB" id="A0A1N7ELR7"/>
<protein>
    <submittedName>
        <fullName evidence="1">Uncharacterized protein</fullName>
    </submittedName>
</protein>
<dbReference type="EMBL" id="FTNO01000006">
    <property type="protein sequence ID" value="SIR89043.1"/>
    <property type="molecule type" value="Genomic_DNA"/>
</dbReference>
<dbReference type="Proteomes" id="UP000186914">
    <property type="component" value="Unassembled WGS sequence"/>
</dbReference>
<sequence length="56" mass="6454">MVRQLTFSEITDQRTLKEESDIGVATLRILDKLTPGQTYEVDSIFIASCYYFVYNA</sequence>
<proteinExistence type="predicted"/>